<dbReference type="RefSeq" id="WP_121370073.1">
    <property type="nucleotide sequence ID" value="NZ_RBKS01000001.1"/>
</dbReference>
<dbReference type="AlphaFoldDB" id="A0A495IJF3"/>
<gene>
    <name evidence="3" type="ORF">C8E83_2394</name>
</gene>
<reference evidence="3 4" key="1">
    <citation type="submission" date="2018-10" db="EMBL/GenBank/DDBJ databases">
        <title>Sequencing the genomes of 1000 actinobacteria strains.</title>
        <authorList>
            <person name="Klenk H.-P."/>
        </authorList>
    </citation>
    <scope>NUCLEOTIDE SEQUENCE [LARGE SCALE GENOMIC DNA]</scope>
    <source>
        <strain evidence="3 4">DSM 17894</strain>
    </source>
</reference>
<feature type="compositionally biased region" description="Low complexity" evidence="1">
    <location>
        <begin position="42"/>
        <end position="60"/>
    </location>
</feature>
<evidence type="ECO:0000256" key="2">
    <source>
        <dbReference type="SAM" id="SignalP"/>
    </source>
</evidence>
<protein>
    <submittedName>
        <fullName evidence="3">Uncharacterized protein</fullName>
    </submittedName>
</protein>
<keyword evidence="4" id="KW-1185">Reference proteome</keyword>
<organism evidence="3 4">
    <name type="scientific">Frondihabitans australicus</name>
    <dbReference type="NCBI Taxonomy" id="386892"/>
    <lineage>
        <taxon>Bacteria</taxon>
        <taxon>Bacillati</taxon>
        <taxon>Actinomycetota</taxon>
        <taxon>Actinomycetes</taxon>
        <taxon>Micrococcales</taxon>
        <taxon>Microbacteriaceae</taxon>
        <taxon>Frondihabitans</taxon>
    </lineage>
</organism>
<feature type="chain" id="PRO_5019765502" evidence="2">
    <location>
        <begin position="29"/>
        <end position="180"/>
    </location>
</feature>
<sequence length="180" mass="16633">MITRTTRWIAASGAAAALVLGSAGVAFASQGADDPATHDTRTAPATASPVVTGTAAPAPVADDHGGLRTGPEAVHHHNHGAPHATTAPVAPAASPSAPATVPSPAPSVADDHGVHAPGTDDRGGASRGGSGASVSSSHGSGSSGSGSGSSGSGSSGSSGRGGHDDPAGDDHGGSGHGSDG</sequence>
<feature type="compositionally biased region" description="Basic and acidic residues" evidence="1">
    <location>
        <begin position="161"/>
        <end position="180"/>
    </location>
</feature>
<comment type="caution">
    <text evidence="3">The sequence shown here is derived from an EMBL/GenBank/DDBJ whole genome shotgun (WGS) entry which is preliminary data.</text>
</comment>
<name>A0A495IJF3_9MICO</name>
<keyword evidence="2" id="KW-0732">Signal</keyword>
<accession>A0A495IJF3</accession>
<feature type="region of interest" description="Disordered" evidence="1">
    <location>
        <begin position="30"/>
        <end position="180"/>
    </location>
</feature>
<feature type="compositionally biased region" description="Basic and acidic residues" evidence="1">
    <location>
        <begin position="109"/>
        <end position="124"/>
    </location>
</feature>
<dbReference type="Proteomes" id="UP000280008">
    <property type="component" value="Unassembled WGS sequence"/>
</dbReference>
<feature type="signal peptide" evidence="2">
    <location>
        <begin position="1"/>
        <end position="28"/>
    </location>
</feature>
<evidence type="ECO:0000256" key="1">
    <source>
        <dbReference type="SAM" id="MobiDB-lite"/>
    </source>
</evidence>
<evidence type="ECO:0000313" key="4">
    <source>
        <dbReference type="Proteomes" id="UP000280008"/>
    </source>
</evidence>
<proteinExistence type="predicted"/>
<feature type="compositionally biased region" description="Low complexity" evidence="1">
    <location>
        <begin position="81"/>
        <end position="108"/>
    </location>
</feature>
<evidence type="ECO:0000313" key="3">
    <source>
        <dbReference type="EMBL" id="RKR75255.1"/>
    </source>
</evidence>
<dbReference type="EMBL" id="RBKS01000001">
    <property type="protein sequence ID" value="RKR75255.1"/>
    <property type="molecule type" value="Genomic_DNA"/>
</dbReference>
<feature type="compositionally biased region" description="Gly residues" evidence="1">
    <location>
        <begin position="141"/>
        <end position="160"/>
    </location>
</feature>